<gene>
    <name evidence="1" type="ORF">PMEA_00003086</name>
</gene>
<feature type="non-terminal residue" evidence="1">
    <location>
        <position position="1"/>
    </location>
</feature>
<dbReference type="EMBL" id="CALNXJ010000011">
    <property type="protein sequence ID" value="CAH3108051.1"/>
    <property type="molecule type" value="Genomic_DNA"/>
</dbReference>
<evidence type="ECO:0000313" key="1">
    <source>
        <dbReference type="EMBL" id="CAH3108051.1"/>
    </source>
</evidence>
<dbReference type="Proteomes" id="UP001159428">
    <property type="component" value="Unassembled WGS sequence"/>
</dbReference>
<evidence type="ECO:0000313" key="2">
    <source>
        <dbReference type="Proteomes" id="UP001159428"/>
    </source>
</evidence>
<proteinExistence type="predicted"/>
<name>A0AAU9WF78_9CNID</name>
<sequence length="91" mass="10355">CVTPIFSNSALLLQNMAASMKKVVAAFKLTMKERHLNFDIHGCMPHQIFSAAVTVVKGVWGDQVPLQDLDFQKYFTEQGIVERSAVFYRKY</sequence>
<reference evidence="1 2" key="1">
    <citation type="submission" date="2022-05" db="EMBL/GenBank/DDBJ databases">
        <authorList>
            <consortium name="Genoscope - CEA"/>
            <person name="William W."/>
        </authorList>
    </citation>
    <scope>NUCLEOTIDE SEQUENCE [LARGE SCALE GENOMIC DNA]</scope>
</reference>
<dbReference type="AlphaFoldDB" id="A0AAU9WF78"/>
<accession>A0AAU9WF78</accession>
<comment type="caution">
    <text evidence="1">The sequence shown here is derived from an EMBL/GenBank/DDBJ whole genome shotgun (WGS) entry which is preliminary data.</text>
</comment>
<organism evidence="1 2">
    <name type="scientific">Pocillopora meandrina</name>
    <dbReference type="NCBI Taxonomy" id="46732"/>
    <lineage>
        <taxon>Eukaryota</taxon>
        <taxon>Metazoa</taxon>
        <taxon>Cnidaria</taxon>
        <taxon>Anthozoa</taxon>
        <taxon>Hexacorallia</taxon>
        <taxon>Scleractinia</taxon>
        <taxon>Astrocoeniina</taxon>
        <taxon>Pocilloporidae</taxon>
        <taxon>Pocillopora</taxon>
    </lineage>
</organism>
<protein>
    <submittedName>
        <fullName evidence="1">Uncharacterized protein</fullName>
    </submittedName>
</protein>
<keyword evidence="2" id="KW-1185">Reference proteome</keyword>